<dbReference type="InterPro" id="IPR041698">
    <property type="entry name" value="Methyltransf_25"/>
</dbReference>
<dbReference type="AlphaFoldDB" id="A0A0A1GT16"/>
<dbReference type="KEGG" id="lho:LOOC260_109070"/>
<protein>
    <submittedName>
        <fullName evidence="3">SAM-dependent methyltransferase</fullName>
    </submittedName>
</protein>
<dbReference type="Gene3D" id="2.20.25.110">
    <property type="entry name" value="S-adenosyl-L-methionine-dependent methyltransferases"/>
    <property type="match status" value="1"/>
</dbReference>
<evidence type="ECO:0000256" key="1">
    <source>
        <dbReference type="ARBA" id="ARBA00022679"/>
    </source>
</evidence>
<keyword evidence="3" id="KW-0489">Methyltransferase</keyword>
<sequence length="246" mass="28826">MIYASFAQLYDELFDEKLYVEWEEFVTAQINPNSNTLDLAGGAGRLATLLAKRNYSVDVADLSTEMLSLAEQHARENNVDIKLFEANMLDLSELSQYDNILCFADSLCYLKDLTQIETTFTQVNGHLTDNGMFLFDVITPYQTDYVYPDYMYNYEDEQHERAFLWQSYADEQQEHGVIHELTFFNQINKQNKYERVAETHFEKTYELDQYLAALKQANFSKVTVSADFGHQKINEQTTRWFFVCQK</sequence>
<reference evidence="3 4" key="1">
    <citation type="submission" date="2014-11" db="EMBL/GenBank/DDBJ databases">
        <title>Complete genome sequence and analysis of Lactobacillus hokkaidonensis LOOC260T.</title>
        <authorList>
            <person name="Tanizawa Y."/>
            <person name="Tohno M."/>
            <person name="Kaminuma E."/>
            <person name="Nakamura Y."/>
            <person name="Arita M."/>
        </authorList>
    </citation>
    <scope>NUCLEOTIDE SEQUENCE [LARGE SCALE GENOMIC DNA]</scope>
    <source>
        <strain evidence="3 4">LOOC260</strain>
    </source>
</reference>
<dbReference type="SUPFAM" id="SSF53335">
    <property type="entry name" value="S-adenosyl-L-methionine-dependent methyltransferases"/>
    <property type="match status" value="1"/>
</dbReference>
<gene>
    <name evidence="3" type="ORF">LOOC260_109070</name>
</gene>
<feature type="domain" description="Methyltransferase" evidence="2">
    <location>
        <begin position="37"/>
        <end position="131"/>
    </location>
</feature>
<dbReference type="InterPro" id="IPR029063">
    <property type="entry name" value="SAM-dependent_MTases_sf"/>
</dbReference>
<organism evidence="3 4">
    <name type="scientific">Paucilactobacillus hokkaidonensis JCM 18461</name>
    <dbReference type="NCBI Taxonomy" id="1291742"/>
    <lineage>
        <taxon>Bacteria</taxon>
        <taxon>Bacillati</taxon>
        <taxon>Bacillota</taxon>
        <taxon>Bacilli</taxon>
        <taxon>Lactobacillales</taxon>
        <taxon>Lactobacillaceae</taxon>
        <taxon>Paucilactobacillus</taxon>
    </lineage>
</organism>
<evidence type="ECO:0000259" key="2">
    <source>
        <dbReference type="Pfam" id="PF13649"/>
    </source>
</evidence>
<dbReference type="GO" id="GO:0008168">
    <property type="term" value="F:methyltransferase activity"/>
    <property type="evidence" value="ECO:0007669"/>
    <property type="project" value="UniProtKB-KW"/>
</dbReference>
<name>A0A0A1GT16_9LACO</name>
<dbReference type="PANTHER" id="PTHR43861">
    <property type="entry name" value="TRANS-ACONITATE 2-METHYLTRANSFERASE-RELATED"/>
    <property type="match status" value="1"/>
</dbReference>
<dbReference type="Proteomes" id="UP000031620">
    <property type="component" value="Chromosome"/>
</dbReference>
<dbReference type="HOGENOM" id="CLU_069129_5_2_9"/>
<dbReference type="CDD" id="cd02440">
    <property type="entry name" value="AdoMet_MTases"/>
    <property type="match status" value="1"/>
</dbReference>
<dbReference type="Gene3D" id="3.40.50.150">
    <property type="entry name" value="Vaccinia Virus protein VP39"/>
    <property type="match status" value="1"/>
</dbReference>
<evidence type="ECO:0000313" key="3">
    <source>
        <dbReference type="EMBL" id="BAP85447.1"/>
    </source>
</evidence>
<dbReference type="STRING" id="1291742.LOOC260_109070"/>
<keyword evidence="1 3" id="KW-0808">Transferase</keyword>
<dbReference type="GO" id="GO:0032259">
    <property type="term" value="P:methylation"/>
    <property type="evidence" value="ECO:0007669"/>
    <property type="project" value="UniProtKB-KW"/>
</dbReference>
<dbReference type="Pfam" id="PF13649">
    <property type="entry name" value="Methyltransf_25"/>
    <property type="match status" value="1"/>
</dbReference>
<dbReference type="EMBL" id="AP014680">
    <property type="protein sequence ID" value="BAP85447.1"/>
    <property type="molecule type" value="Genomic_DNA"/>
</dbReference>
<dbReference type="RefSeq" id="WP_041093319.1">
    <property type="nucleotide sequence ID" value="NZ_AP014680.1"/>
</dbReference>
<evidence type="ECO:0000313" key="4">
    <source>
        <dbReference type="Proteomes" id="UP000031620"/>
    </source>
</evidence>
<accession>A0A0A1GT16</accession>
<proteinExistence type="predicted"/>